<keyword evidence="4" id="KW-1185">Reference proteome</keyword>
<feature type="region of interest" description="Disordered" evidence="1">
    <location>
        <begin position="1"/>
        <end position="22"/>
    </location>
</feature>
<dbReference type="PANTHER" id="PTHR21534:SF0">
    <property type="entry name" value="KATANIN-INTERACTING PROTEIN"/>
    <property type="match status" value="1"/>
</dbReference>
<feature type="compositionally biased region" description="Basic and acidic residues" evidence="1">
    <location>
        <begin position="498"/>
        <end position="530"/>
    </location>
</feature>
<dbReference type="InterPro" id="IPR027859">
    <property type="entry name" value="KATNIP_dom"/>
</dbReference>
<feature type="compositionally biased region" description="Basic and acidic residues" evidence="1">
    <location>
        <begin position="361"/>
        <end position="373"/>
    </location>
</feature>
<feature type="region of interest" description="Disordered" evidence="1">
    <location>
        <begin position="112"/>
        <end position="548"/>
    </location>
</feature>
<feature type="compositionally biased region" description="Basic and acidic residues" evidence="1">
    <location>
        <begin position="393"/>
        <end position="406"/>
    </location>
</feature>
<evidence type="ECO:0000256" key="1">
    <source>
        <dbReference type="SAM" id="MobiDB-lite"/>
    </source>
</evidence>
<feature type="compositionally biased region" description="Basic and acidic residues" evidence="1">
    <location>
        <begin position="175"/>
        <end position="232"/>
    </location>
</feature>
<dbReference type="AlphaFoldDB" id="A0AA88XSP0"/>
<feature type="compositionally biased region" description="Polar residues" evidence="1">
    <location>
        <begin position="291"/>
        <end position="300"/>
    </location>
</feature>
<feature type="domain" description="KATNIP" evidence="2">
    <location>
        <begin position="924"/>
        <end position="981"/>
    </location>
</feature>
<feature type="domain" description="KATNIP" evidence="2">
    <location>
        <begin position="689"/>
        <end position="844"/>
    </location>
</feature>
<evidence type="ECO:0000313" key="4">
    <source>
        <dbReference type="Proteomes" id="UP001186944"/>
    </source>
</evidence>
<name>A0AA88XSP0_PINIB</name>
<evidence type="ECO:0000259" key="2">
    <source>
        <dbReference type="Pfam" id="PF14652"/>
    </source>
</evidence>
<gene>
    <name evidence="3" type="ORF">FSP39_017488</name>
</gene>
<feature type="compositionally biased region" description="Basic and acidic residues" evidence="1">
    <location>
        <begin position="244"/>
        <end position="267"/>
    </location>
</feature>
<feature type="compositionally biased region" description="Polar residues" evidence="1">
    <location>
        <begin position="131"/>
        <end position="141"/>
    </location>
</feature>
<feature type="compositionally biased region" description="Basic and acidic residues" evidence="1">
    <location>
        <begin position="537"/>
        <end position="548"/>
    </location>
</feature>
<comment type="caution">
    <text evidence="3">The sequence shown here is derived from an EMBL/GenBank/DDBJ whole genome shotgun (WGS) entry which is preliminary data.</text>
</comment>
<feature type="compositionally biased region" description="Polar residues" evidence="1">
    <location>
        <begin position="582"/>
        <end position="598"/>
    </location>
</feature>
<feature type="compositionally biased region" description="Acidic residues" evidence="1">
    <location>
        <begin position="853"/>
        <end position="865"/>
    </location>
</feature>
<evidence type="ECO:0000313" key="3">
    <source>
        <dbReference type="EMBL" id="KAK3091145.1"/>
    </source>
</evidence>
<sequence length="987" mass="110339">MVIEGNGPDDENEIHANSFPYNQYDRNVPSTSMFNNNYGDDRVPMNDVPSEYYSYKYRSAKTKVPNNKTVESQFGLTRTPEDKAVVFEPNVFGNSYQEMLYPSHYGGYVRSTPRARGRPVIDKSSAADVSVRSQSRIQSLSARDPSLDLSRSYSEIPKGMKRTAQSVPLSVRLGRKSDGSKDPKKADDARPAKYTHTVEEPKLVTSEDFRPAKYTYTKDEKDSSNDADDTRPAKYTYTISSPPAKDRMVSFKDDVGKSGKKSEDTKKQTANSTSNSSKQNGILKSGGLHNGSEQQPRGRNSVSKSSMSNTSLVRKSWSPPVEEYDDPRKFWVDIGGNSDDSKHAKKPRGSRTPRKSKRMAAKLDGHSSTETDNSKSITDSTDHSKPPVSQARSSKDPQGGDKEGKEVVSPVESKGTEAAGLRVEDSMLGTQDSDDIPMLQKLKEMNQNTKDQKRKKDVPKWLKQEEVPGPFENPVDSQPSSKPEETATPARPSSGKRPGTDKRQGTGERDAKQGTKESNSRPDSGRRPGSEKSILPTKDHMKQTHQEDVDMLIDEELAMNWPEKGVPHLNTVFDKEKVVEKPQTNESSTPMQKIQQNRAKWRDNQKKNLEESWGQLNMFDRHQKGRISMDLDDDALDEYLQPSKKAAPQPSIKEEEDDEKAALAAVEEELDMDNFVIPELPYGRELVIDIKSTWGDRHYVGLTGIELFSSTGEPVTTTKIHANPLDINILSEYEKDPRVINNLIDGVNRTRDDVHMWLAPFTPNGHHYIYITFEKACKISLMRIWNYNKSRIHSYRGAKDVVITLDSTEIFKGEIARACGGIEGGTEAFGDTILFTTDETILEAVSKNDDAYEGDLFSDDEPDDVPFERPSTADEGSDDERPFTRAAGNLKKAEKESASIPPRPATSMVTEGDVIVFKGKRLELNFTATWGDLHYLGLTGIEVVGKEGEALSVNLNMITATPRDLHHLQGHERDDRTLDKSVFCLVF</sequence>
<dbReference type="EMBL" id="VSWD01000010">
    <property type="protein sequence ID" value="KAK3091145.1"/>
    <property type="molecule type" value="Genomic_DNA"/>
</dbReference>
<reference evidence="3" key="1">
    <citation type="submission" date="2019-08" db="EMBL/GenBank/DDBJ databases">
        <title>The improved chromosome-level genome for the pearl oyster Pinctada fucata martensii using PacBio sequencing and Hi-C.</title>
        <authorList>
            <person name="Zheng Z."/>
        </authorList>
    </citation>
    <scope>NUCLEOTIDE SEQUENCE</scope>
    <source>
        <strain evidence="3">ZZ-2019</strain>
        <tissue evidence="3">Adductor muscle</tissue>
    </source>
</reference>
<feature type="region of interest" description="Disordered" evidence="1">
    <location>
        <begin position="580"/>
        <end position="605"/>
    </location>
</feature>
<dbReference type="Proteomes" id="UP001186944">
    <property type="component" value="Unassembled WGS sequence"/>
</dbReference>
<proteinExistence type="predicted"/>
<feature type="compositionally biased region" description="Basic residues" evidence="1">
    <location>
        <begin position="343"/>
        <end position="360"/>
    </location>
</feature>
<organism evidence="3 4">
    <name type="scientific">Pinctada imbricata</name>
    <name type="common">Atlantic pearl-oyster</name>
    <name type="synonym">Pinctada martensii</name>
    <dbReference type="NCBI Taxonomy" id="66713"/>
    <lineage>
        <taxon>Eukaryota</taxon>
        <taxon>Metazoa</taxon>
        <taxon>Spiralia</taxon>
        <taxon>Lophotrochozoa</taxon>
        <taxon>Mollusca</taxon>
        <taxon>Bivalvia</taxon>
        <taxon>Autobranchia</taxon>
        <taxon>Pteriomorphia</taxon>
        <taxon>Pterioida</taxon>
        <taxon>Pterioidea</taxon>
        <taxon>Pteriidae</taxon>
        <taxon>Pinctada</taxon>
    </lineage>
</organism>
<accession>A0AA88XSP0</accession>
<protein>
    <recommendedName>
        <fullName evidence="2">KATNIP domain-containing protein</fullName>
    </recommendedName>
</protein>
<dbReference type="PANTHER" id="PTHR21534">
    <property type="entry name" value="KATANIN-INTERACTING PROTEIN"/>
    <property type="match status" value="1"/>
</dbReference>
<feature type="compositionally biased region" description="Low complexity" evidence="1">
    <location>
        <begin position="301"/>
        <end position="311"/>
    </location>
</feature>
<dbReference type="InterPro" id="IPR026704">
    <property type="entry name" value="KATNIP"/>
</dbReference>
<dbReference type="Pfam" id="PF14652">
    <property type="entry name" value="DUF4457"/>
    <property type="match status" value="2"/>
</dbReference>
<feature type="region of interest" description="Disordered" evidence="1">
    <location>
        <begin position="853"/>
        <end position="883"/>
    </location>
</feature>
<feature type="compositionally biased region" description="Polar residues" evidence="1">
    <location>
        <begin position="268"/>
        <end position="282"/>
    </location>
</feature>